<evidence type="ECO:0000313" key="3">
    <source>
        <dbReference type="EMBL" id="MEA5521230.1"/>
    </source>
</evidence>
<gene>
    <name evidence="3" type="ORF">VB854_20015</name>
</gene>
<feature type="region of interest" description="Disordered" evidence="1">
    <location>
        <begin position="1"/>
        <end position="25"/>
    </location>
</feature>
<keyword evidence="4" id="KW-1185">Reference proteome</keyword>
<dbReference type="Proteomes" id="UP001301728">
    <property type="component" value="Unassembled WGS sequence"/>
</dbReference>
<comment type="caution">
    <text evidence="3">The sequence shown here is derived from an EMBL/GenBank/DDBJ whole genome shotgun (WGS) entry which is preliminary data.</text>
</comment>
<feature type="domain" description="Prolyl 4-hydroxylase alpha subunit Fe(2+) 2OG dioxygenase" evidence="2">
    <location>
        <begin position="160"/>
        <end position="273"/>
    </location>
</feature>
<evidence type="ECO:0000313" key="4">
    <source>
        <dbReference type="Proteomes" id="UP001301728"/>
    </source>
</evidence>
<dbReference type="Pfam" id="PF13640">
    <property type="entry name" value="2OG-FeII_Oxy_3"/>
    <property type="match status" value="1"/>
</dbReference>
<dbReference type="EC" id="1.14.11.-" evidence="3"/>
<dbReference type="InterPro" id="IPR044862">
    <property type="entry name" value="Pro_4_hyd_alph_FE2OG_OXY"/>
</dbReference>
<dbReference type="Gene3D" id="2.60.120.620">
    <property type="entry name" value="q2cbj1_9rhob like domain"/>
    <property type="match status" value="1"/>
</dbReference>
<keyword evidence="3" id="KW-0560">Oxidoreductase</keyword>
<protein>
    <submittedName>
        <fullName evidence="3">2OG-Fe(II) oxygenase</fullName>
        <ecNumber evidence="3">1.14.11.-</ecNumber>
    </submittedName>
</protein>
<evidence type="ECO:0000256" key="1">
    <source>
        <dbReference type="SAM" id="MobiDB-lite"/>
    </source>
</evidence>
<name>A0ABU5U2E4_9CYAN</name>
<evidence type="ECO:0000259" key="2">
    <source>
        <dbReference type="Pfam" id="PF13640"/>
    </source>
</evidence>
<proteinExistence type="predicted"/>
<organism evidence="3 4">
    <name type="scientific">Limnoraphis robusta CCNP1315</name>
    <dbReference type="NCBI Taxonomy" id="3110306"/>
    <lineage>
        <taxon>Bacteria</taxon>
        <taxon>Bacillati</taxon>
        <taxon>Cyanobacteriota</taxon>
        <taxon>Cyanophyceae</taxon>
        <taxon>Oscillatoriophycideae</taxon>
        <taxon>Oscillatoriales</taxon>
        <taxon>Sirenicapillariaceae</taxon>
        <taxon>Limnoraphis</taxon>
    </lineage>
</organism>
<accession>A0ABU5U2E4</accession>
<sequence>MKIAHKSTSHQQSPQLGMIKQQVTASERHRQSSQLNWDDIQALCEGDIAVLQIPKFYPKNLCKKYAPQLIEDERLCSYHNPGAENVHRTGLSYFETYENSQLYEQYYHQALDNIRKSRNLFLPNLCPVDQLRLELEEISPGGATLENLEGKTMSVGLSRVLRKEGEILPHLDVLHWDAPNCLRANELKTQLAANIYLQTAEGGELELWCKKLSQEEYELLKMPGSYGIDRRFLGTPDITIKPEVGDLILFQSTYVHAVTTITAGVRVTMSCFIGYRSNRQFLSYWS</sequence>
<reference evidence="3 4" key="1">
    <citation type="submission" date="2023-12" db="EMBL/GenBank/DDBJ databases">
        <title>Baltic Sea Cyanobacteria.</title>
        <authorList>
            <person name="Delbaje E."/>
            <person name="Fewer D.P."/>
            <person name="Shishido T.K."/>
        </authorList>
    </citation>
    <scope>NUCLEOTIDE SEQUENCE [LARGE SCALE GENOMIC DNA]</scope>
    <source>
        <strain evidence="3 4">CCNP 1315</strain>
    </source>
</reference>
<dbReference type="RefSeq" id="WP_323276224.1">
    <property type="nucleotide sequence ID" value="NZ_JAYGHT010000130.1"/>
</dbReference>
<feature type="compositionally biased region" description="Polar residues" evidence="1">
    <location>
        <begin position="9"/>
        <end position="25"/>
    </location>
</feature>
<dbReference type="GO" id="GO:0016491">
    <property type="term" value="F:oxidoreductase activity"/>
    <property type="evidence" value="ECO:0007669"/>
    <property type="project" value="UniProtKB-KW"/>
</dbReference>
<dbReference type="EMBL" id="JAYGHT010000130">
    <property type="protein sequence ID" value="MEA5521230.1"/>
    <property type="molecule type" value="Genomic_DNA"/>
</dbReference>